<proteinExistence type="predicted"/>
<dbReference type="InterPro" id="IPR057154">
    <property type="entry name" value="DUF7832"/>
</dbReference>
<reference evidence="2 3" key="1">
    <citation type="journal article" date="2007" name="PLoS ONE">
        <title>Paradoxical DNA repair and peroxide resistance gene conservation in Bacillus pumilus SAFR-032.</title>
        <authorList>
            <person name="Gioia J."/>
            <person name="Yerrapragada S."/>
            <person name="Qin X."/>
            <person name="Jiang H."/>
            <person name="Igboeli O.C."/>
            <person name="Muzny D."/>
            <person name="Dugan-Rocha S."/>
            <person name="Ding Y."/>
            <person name="Hawes A."/>
            <person name="Liu W."/>
            <person name="Perez L."/>
            <person name="Kovar C."/>
            <person name="Dinh H."/>
            <person name="Lee S."/>
            <person name="Nazareth L."/>
            <person name="Blyth P."/>
            <person name="Holder M."/>
            <person name="Buhay C."/>
            <person name="Tirumalai M.R."/>
            <person name="Liu Y."/>
            <person name="Dasgupta I."/>
            <person name="Bokhetache L."/>
            <person name="Fujita M."/>
            <person name="Karouia F."/>
            <person name="Eswara Moorthy P."/>
            <person name="Siefert J."/>
            <person name="Uzman A."/>
            <person name="Buzumbo P."/>
            <person name="Verma A."/>
            <person name="Zwiya H."/>
            <person name="McWilliams B.D."/>
            <person name="Olowu A."/>
            <person name="Clinkenbeard K.D."/>
            <person name="Newcombe D."/>
            <person name="Golebiewski L."/>
            <person name="Petrosino J.F."/>
            <person name="Nicholson W.L."/>
            <person name="Fox G.E."/>
            <person name="Venkateswaran K."/>
            <person name="Highlander S.K."/>
            <person name="Weinstock G.M."/>
        </authorList>
    </citation>
    <scope>NUCLEOTIDE SEQUENCE [LARGE SCALE GENOMIC DNA]</scope>
    <source>
        <strain evidence="2 3">SAFR-032</strain>
    </source>
</reference>
<dbReference type="AlphaFoldDB" id="A8FB99"/>
<gene>
    <name evidence="2" type="ordered locus">BPUM_0832</name>
</gene>
<dbReference type="GeneID" id="5620096"/>
<evidence type="ECO:0000259" key="1">
    <source>
        <dbReference type="Pfam" id="PF25191"/>
    </source>
</evidence>
<organism evidence="2 3">
    <name type="scientific">Bacillus pumilus (strain SAFR-032)</name>
    <dbReference type="NCBI Taxonomy" id="315750"/>
    <lineage>
        <taxon>Bacteria</taxon>
        <taxon>Bacillati</taxon>
        <taxon>Bacillota</taxon>
        <taxon>Bacilli</taxon>
        <taxon>Bacillales</taxon>
        <taxon>Bacillaceae</taxon>
        <taxon>Bacillus</taxon>
    </lineage>
</organism>
<name>A8FB99_BACP2</name>
<dbReference type="RefSeq" id="WP_041815301.1">
    <property type="nucleotide sequence ID" value="NC_009848.4"/>
</dbReference>
<reference evidence="2 3" key="3">
    <citation type="journal article" date="2013" name="PLoS ONE">
        <title>Candidate genes that may be responsible for the unusual resistances exhibited by Bacillus pumilus SAFR-032 spores.</title>
        <authorList>
            <person name="Tirumalai M.R."/>
            <person name="Rastogi R."/>
            <person name="Zamani N."/>
            <person name="O'Bryant Williams E."/>
            <person name="Allen S."/>
            <person name="Diouf F."/>
            <person name="Kwende S."/>
            <person name="Weinstock G.M."/>
            <person name="Venkateswaran K.J."/>
            <person name="Fox G.E."/>
        </authorList>
    </citation>
    <scope>NUCLEOTIDE SEQUENCE [LARGE SCALE GENOMIC DNA]</scope>
    <source>
        <strain evidence="2 3">SAFR-032</strain>
    </source>
</reference>
<protein>
    <recommendedName>
        <fullName evidence="1">DUF7832 domain-containing protein</fullName>
    </recommendedName>
</protein>
<dbReference type="STRING" id="315750.BPUM_0832"/>
<accession>A8FB99</accession>
<evidence type="ECO:0000313" key="3">
    <source>
        <dbReference type="Proteomes" id="UP000001355"/>
    </source>
</evidence>
<dbReference type="EMBL" id="CP000813">
    <property type="protein sequence ID" value="ABV61516.2"/>
    <property type="molecule type" value="Genomic_DNA"/>
</dbReference>
<feature type="domain" description="DUF7832" evidence="1">
    <location>
        <begin position="6"/>
        <end position="117"/>
    </location>
</feature>
<dbReference type="OrthoDB" id="4827574at2"/>
<dbReference type="KEGG" id="bpu:BPUM_0832"/>
<evidence type="ECO:0000313" key="2">
    <source>
        <dbReference type="EMBL" id="ABV61516.2"/>
    </source>
</evidence>
<dbReference type="Pfam" id="PF25191">
    <property type="entry name" value="DUF7832"/>
    <property type="match status" value="1"/>
</dbReference>
<sequence>MFEVIVYDKAKYHYDGDFPKDLSIDQAFVHTGMFLGWIIDNDLFSEEFEEDIEVEIQKFKSREVTGTQIYMECDGVFSNDMLNDEGNEFAQDYFDFENGLYLDDYEETFPEAKDVYDVKDSWENYEKIKKVIQKRNLDWMNQR</sequence>
<reference evidence="2 3" key="2">
    <citation type="journal article" date="2013" name="Extremophiles">
        <title>An ICEBs1-like element may be associated with the extreme radiation and desiccation resistance of Bacillus pumilus SAFR-032 spores.</title>
        <authorList>
            <person name="Tirumalai M.R."/>
            <person name="Fox G.E."/>
        </authorList>
    </citation>
    <scope>NUCLEOTIDE SEQUENCE [LARGE SCALE GENOMIC DNA]</scope>
    <source>
        <strain evidence="2 3">SAFR-032</strain>
    </source>
</reference>
<dbReference type="eggNOG" id="ENOG5032X9D">
    <property type="taxonomic scope" value="Bacteria"/>
</dbReference>
<keyword evidence="3" id="KW-1185">Reference proteome</keyword>
<dbReference type="Proteomes" id="UP000001355">
    <property type="component" value="Chromosome"/>
</dbReference>